<organism evidence="5 6">
    <name type="scientific">Metabacillus rhizolycopersici</name>
    <dbReference type="NCBI Taxonomy" id="2875709"/>
    <lineage>
        <taxon>Bacteria</taxon>
        <taxon>Bacillati</taxon>
        <taxon>Bacillota</taxon>
        <taxon>Bacilli</taxon>
        <taxon>Bacillales</taxon>
        <taxon>Bacillaceae</taxon>
        <taxon>Metabacillus</taxon>
    </lineage>
</organism>
<keyword evidence="1" id="KW-0540">Nuclease</keyword>
<gene>
    <name evidence="5" type="ORF">K9V48_10385</name>
</gene>
<comment type="caution">
    <text evidence="5">The sequence shown here is derived from an EMBL/GenBank/DDBJ whole genome shotgun (WGS) entry which is preliminary data.</text>
</comment>
<evidence type="ECO:0000259" key="4">
    <source>
        <dbReference type="SMART" id="SM00479"/>
    </source>
</evidence>
<name>A0ABS7UR06_9BACI</name>
<accession>A0ABS7UR06</accession>
<dbReference type="RefSeq" id="WP_224138937.1">
    <property type="nucleotide sequence ID" value="NZ_JAIQUM010000018.1"/>
</dbReference>
<dbReference type="CDD" id="cd06133">
    <property type="entry name" value="ERI-1_3'hExo_like"/>
    <property type="match status" value="1"/>
</dbReference>
<dbReference type="PANTHER" id="PTHR23044">
    <property type="entry name" value="3'-5' EXONUCLEASE ERI1-RELATED"/>
    <property type="match status" value="1"/>
</dbReference>
<evidence type="ECO:0000256" key="2">
    <source>
        <dbReference type="ARBA" id="ARBA00022801"/>
    </source>
</evidence>
<feature type="domain" description="Exonuclease" evidence="4">
    <location>
        <begin position="6"/>
        <end position="186"/>
    </location>
</feature>
<protein>
    <submittedName>
        <fullName evidence="5">Exonuclease domain-containing protein</fullName>
    </submittedName>
</protein>
<dbReference type="SMART" id="SM00479">
    <property type="entry name" value="EXOIII"/>
    <property type="match status" value="1"/>
</dbReference>
<keyword evidence="6" id="KW-1185">Reference proteome</keyword>
<keyword evidence="2" id="KW-0378">Hydrolase</keyword>
<dbReference type="InterPro" id="IPR013520">
    <property type="entry name" value="Ribonucl_H"/>
</dbReference>
<evidence type="ECO:0000313" key="5">
    <source>
        <dbReference type="EMBL" id="MBZ5750649.1"/>
    </source>
</evidence>
<proteinExistence type="predicted"/>
<dbReference type="InterPro" id="IPR012337">
    <property type="entry name" value="RNaseH-like_sf"/>
</dbReference>
<dbReference type="InterPro" id="IPR036397">
    <property type="entry name" value="RNaseH_sf"/>
</dbReference>
<sequence>MAEIKQFIFFDFEMLCSDKGMAFEHMEAIRLGAVKYDLETESISYFDRFIRPENREPLSDFCKSLTQIEDSNLVDASDFKVVFDDFLVWVGGVKKSRYFSWSPSDLSRLKIDAEKHGLPFRTIDKIKKRYIDFQAIFNKRVAKGNISVEDALTLYGMEFIGEKHNPMYDAYNTLRIYLSFLNEPVQSDLIMLKRFIFEEEVPLETDQINLNLNNYIRQDAALITGQLREVSRMRNAKKLLKPVRRIVEKYENVLINRSGLFSEENVLQASILVTFYHELQFSYNEHFSYSSKIILFDEYMFQPLKQLAMKKSLKASE</sequence>
<evidence type="ECO:0000256" key="3">
    <source>
        <dbReference type="ARBA" id="ARBA00022839"/>
    </source>
</evidence>
<dbReference type="InterPro" id="IPR047201">
    <property type="entry name" value="ERI-1_3'hExo-like"/>
</dbReference>
<dbReference type="Gene3D" id="3.30.420.10">
    <property type="entry name" value="Ribonuclease H-like superfamily/Ribonuclease H"/>
    <property type="match status" value="1"/>
</dbReference>
<evidence type="ECO:0000256" key="1">
    <source>
        <dbReference type="ARBA" id="ARBA00022722"/>
    </source>
</evidence>
<evidence type="ECO:0000313" key="6">
    <source>
        <dbReference type="Proteomes" id="UP001165287"/>
    </source>
</evidence>
<keyword evidence="3 5" id="KW-0269">Exonuclease</keyword>
<dbReference type="Proteomes" id="UP001165287">
    <property type="component" value="Unassembled WGS sequence"/>
</dbReference>
<reference evidence="5" key="1">
    <citation type="submission" date="2024-05" db="EMBL/GenBank/DDBJ databases">
        <title>Metabacillus sp. nov., isolated from the rhizosphere soil of tomato plants.</title>
        <authorList>
            <person name="Ma R."/>
        </authorList>
    </citation>
    <scope>NUCLEOTIDE SEQUENCE</scope>
    <source>
        <strain evidence="5">DBTR6</strain>
    </source>
</reference>
<dbReference type="InterPro" id="IPR051274">
    <property type="entry name" value="3-5_Exoribonuclease"/>
</dbReference>
<dbReference type="PANTHER" id="PTHR23044:SF61">
    <property type="entry name" value="3'-5' EXORIBONUCLEASE 1-RELATED"/>
    <property type="match status" value="1"/>
</dbReference>
<dbReference type="EMBL" id="JAIQUM010000018">
    <property type="protein sequence ID" value="MBZ5750649.1"/>
    <property type="molecule type" value="Genomic_DNA"/>
</dbReference>
<dbReference type="SUPFAM" id="SSF53098">
    <property type="entry name" value="Ribonuclease H-like"/>
    <property type="match status" value="1"/>
</dbReference>
<dbReference type="GO" id="GO:0004527">
    <property type="term" value="F:exonuclease activity"/>
    <property type="evidence" value="ECO:0007669"/>
    <property type="project" value="UniProtKB-KW"/>
</dbReference>
<dbReference type="Pfam" id="PF00929">
    <property type="entry name" value="RNase_T"/>
    <property type="match status" value="1"/>
</dbReference>